<keyword evidence="2" id="KW-1133">Transmembrane helix</keyword>
<comment type="caution">
    <text evidence="3">The sequence shown here is derived from an EMBL/GenBank/DDBJ whole genome shotgun (WGS) entry which is preliminary data.</text>
</comment>
<reference evidence="3 4" key="1">
    <citation type="journal article" date="2020" name="Genomics">
        <title>Complete, high-quality genomes from long-read metagenomic sequencing of two wolf lichen thalli reveals enigmatic genome architecture.</title>
        <authorList>
            <person name="McKenzie S.K."/>
            <person name="Walston R.F."/>
            <person name="Allen J.L."/>
        </authorList>
    </citation>
    <scope>NUCLEOTIDE SEQUENCE [LARGE SCALE GENOMIC DNA]</scope>
    <source>
        <strain evidence="3">WasteWater2</strain>
    </source>
</reference>
<sequence>MLILDDYILSQVFFPTLLLPSPSRRHSNNHIVPILLMDSLATMPTPLEMTIISSLVGIVFFMAVLSVLLAPASVLWIVTCDGNADRMAKLSRGPNRQRESIQAEKPSSRSRSTDMNSD</sequence>
<dbReference type="Proteomes" id="UP000578531">
    <property type="component" value="Unassembled WGS sequence"/>
</dbReference>
<dbReference type="GeneID" id="59284148"/>
<keyword evidence="2" id="KW-0472">Membrane</keyword>
<evidence type="ECO:0000313" key="4">
    <source>
        <dbReference type="Proteomes" id="UP000578531"/>
    </source>
</evidence>
<evidence type="ECO:0000313" key="3">
    <source>
        <dbReference type="EMBL" id="KAF6239214.1"/>
    </source>
</evidence>
<feature type="region of interest" description="Disordered" evidence="1">
    <location>
        <begin position="88"/>
        <end position="118"/>
    </location>
</feature>
<dbReference type="AlphaFoldDB" id="A0A8H6L824"/>
<gene>
    <name evidence="3" type="ORF">HO173_002475</name>
</gene>
<dbReference type="EMBL" id="JACCJC010000006">
    <property type="protein sequence ID" value="KAF6239214.1"/>
    <property type="molecule type" value="Genomic_DNA"/>
</dbReference>
<keyword evidence="2" id="KW-0812">Transmembrane</keyword>
<keyword evidence="4" id="KW-1185">Reference proteome</keyword>
<feature type="compositionally biased region" description="Polar residues" evidence="1">
    <location>
        <begin position="109"/>
        <end position="118"/>
    </location>
</feature>
<proteinExistence type="predicted"/>
<evidence type="ECO:0000256" key="2">
    <source>
        <dbReference type="SAM" id="Phobius"/>
    </source>
</evidence>
<evidence type="ECO:0000256" key="1">
    <source>
        <dbReference type="SAM" id="MobiDB-lite"/>
    </source>
</evidence>
<name>A0A8H6L824_9LECA</name>
<accession>A0A8H6L824</accession>
<protein>
    <submittedName>
        <fullName evidence="3">Uncharacterized protein</fullName>
    </submittedName>
</protein>
<organism evidence="3 4">
    <name type="scientific">Letharia columbiana</name>
    <dbReference type="NCBI Taxonomy" id="112416"/>
    <lineage>
        <taxon>Eukaryota</taxon>
        <taxon>Fungi</taxon>
        <taxon>Dikarya</taxon>
        <taxon>Ascomycota</taxon>
        <taxon>Pezizomycotina</taxon>
        <taxon>Lecanoromycetes</taxon>
        <taxon>OSLEUM clade</taxon>
        <taxon>Lecanoromycetidae</taxon>
        <taxon>Lecanorales</taxon>
        <taxon>Lecanorineae</taxon>
        <taxon>Parmeliaceae</taxon>
        <taxon>Letharia</taxon>
    </lineage>
</organism>
<feature type="transmembrane region" description="Helical" evidence="2">
    <location>
        <begin position="51"/>
        <end position="78"/>
    </location>
</feature>
<dbReference type="RefSeq" id="XP_037168501.1">
    <property type="nucleotide sequence ID" value="XM_037304408.1"/>
</dbReference>